<dbReference type="EMBL" id="AZDA01000039">
    <property type="protein sequence ID" value="KRK39809.1"/>
    <property type="molecule type" value="Genomic_DNA"/>
</dbReference>
<evidence type="ECO:0000313" key="10">
    <source>
        <dbReference type="Proteomes" id="UP000051461"/>
    </source>
</evidence>
<comment type="caution">
    <text evidence="9">The sequence shown here is derived from an EMBL/GenBank/DDBJ whole genome shotgun (WGS) entry which is preliminary data.</text>
</comment>
<evidence type="ECO:0000256" key="1">
    <source>
        <dbReference type="ARBA" id="ARBA00004651"/>
    </source>
</evidence>
<evidence type="ECO:0000256" key="6">
    <source>
        <dbReference type="ARBA" id="ARBA00034125"/>
    </source>
</evidence>
<keyword evidence="4 7" id="KW-1133">Transmembrane helix</keyword>
<dbReference type="GO" id="GO:0022857">
    <property type="term" value="F:transmembrane transporter activity"/>
    <property type="evidence" value="ECO:0007669"/>
    <property type="project" value="InterPro"/>
</dbReference>
<evidence type="ECO:0000313" key="9">
    <source>
        <dbReference type="EMBL" id="KRK39809.1"/>
    </source>
</evidence>
<reference evidence="9 10" key="1">
    <citation type="journal article" date="2015" name="Genome Announc.">
        <title>Expanding the biotechnology potential of lactobacilli through comparative genomics of 213 strains and associated genera.</title>
        <authorList>
            <person name="Sun Z."/>
            <person name="Harris H.M."/>
            <person name="McCann A."/>
            <person name="Guo C."/>
            <person name="Argimon S."/>
            <person name="Zhang W."/>
            <person name="Yang X."/>
            <person name="Jeffery I.B."/>
            <person name="Cooney J.C."/>
            <person name="Kagawa T.F."/>
            <person name="Liu W."/>
            <person name="Song Y."/>
            <person name="Salvetti E."/>
            <person name="Wrobel A."/>
            <person name="Rasinkangas P."/>
            <person name="Parkhill J."/>
            <person name="Rea M.C."/>
            <person name="O'Sullivan O."/>
            <person name="Ritari J."/>
            <person name="Douillard F.P."/>
            <person name="Paul Ross R."/>
            <person name="Yang R."/>
            <person name="Briner A.E."/>
            <person name="Felis G.E."/>
            <person name="de Vos W.M."/>
            <person name="Barrangou R."/>
            <person name="Klaenhammer T.R."/>
            <person name="Caufield P.W."/>
            <person name="Cui Y."/>
            <person name="Zhang H."/>
            <person name="O'Toole P.W."/>
        </authorList>
    </citation>
    <scope>NUCLEOTIDE SEQUENCE [LARGE SCALE GENOMIC DNA]</scope>
    <source>
        <strain evidence="9 10">DSM 20003</strain>
    </source>
</reference>
<keyword evidence="10" id="KW-1185">Reference proteome</keyword>
<feature type="transmembrane region" description="Helical" evidence="7">
    <location>
        <begin position="111"/>
        <end position="133"/>
    </location>
</feature>
<proteinExistence type="inferred from homology"/>
<dbReference type="PANTHER" id="PTHR34390">
    <property type="entry name" value="UPF0442 PROTEIN YJJB-RELATED"/>
    <property type="match status" value="1"/>
</dbReference>
<dbReference type="GO" id="GO:0005886">
    <property type="term" value="C:plasma membrane"/>
    <property type="evidence" value="ECO:0007669"/>
    <property type="project" value="UniProtKB-SubCell"/>
</dbReference>
<feature type="transmembrane region" description="Helical" evidence="7">
    <location>
        <begin position="170"/>
        <end position="188"/>
    </location>
</feature>
<gene>
    <name evidence="9" type="ORF">FC07_GL002303</name>
</gene>
<feature type="transmembrane region" description="Helical" evidence="7">
    <location>
        <begin position="194"/>
        <end position="213"/>
    </location>
</feature>
<feature type="transmembrane region" description="Helical" evidence="7">
    <location>
        <begin position="139"/>
        <end position="158"/>
    </location>
</feature>
<dbReference type="GO" id="GO:0015744">
    <property type="term" value="P:succinate transport"/>
    <property type="evidence" value="ECO:0007669"/>
    <property type="project" value="TreeGrafter"/>
</dbReference>
<dbReference type="Proteomes" id="UP000051461">
    <property type="component" value="Unassembled WGS sequence"/>
</dbReference>
<comment type="subcellular location">
    <subcellularLocation>
        <location evidence="1">Cell membrane</location>
        <topology evidence="1">Multi-pass membrane protein</topology>
    </subcellularLocation>
</comment>
<dbReference type="InterPro" id="IPR010619">
    <property type="entry name" value="ThrE-like_N"/>
</dbReference>
<evidence type="ECO:0000256" key="2">
    <source>
        <dbReference type="ARBA" id="ARBA00022475"/>
    </source>
</evidence>
<feature type="domain" description="Threonine/serine exporter-like N-terminal" evidence="8">
    <location>
        <begin position="13"/>
        <end position="248"/>
    </location>
</feature>
<sequence length="249" mass="27323">MTVIVKDDRILAVCLLAGKMMIESGSEMYRVEDTMQRIAYNAGAAHCETFTTPTGLLMSLGESRVQILQVTHRTINLEQVERINALSRRFAVHEISLGAFHQALLQLNREAVVFPAWLQLIAAAVISSTLMILYNGVWFDFPSTAIIGTVGYAIFYFGKQRWQVNFLNEFFASLAIGLLAWAAVRLHLGQRLDLIIIGAVMPLVPGVPITNAVRDILAGHLLSGLARGLEALLSVSAIGIGIALTFRLF</sequence>
<evidence type="ECO:0000256" key="3">
    <source>
        <dbReference type="ARBA" id="ARBA00022692"/>
    </source>
</evidence>
<keyword evidence="5 7" id="KW-0472">Membrane</keyword>
<evidence type="ECO:0000259" key="8">
    <source>
        <dbReference type="Pfam" id="PF06738"/>
    </source>
</evidence>
<dbReference type="Pfam" id="PF06738">
    <property type="entry name" value="ThrE"/>
    <property type="match status" value="1"/>
</dbReference>
<evidence type="ECO:0000256" key="5">
    <source>
        <dbReference type="ARBA" id="ARBA00023136"/>
    </source>
</evidence>
<accession>A0A0R1H7G4</accession>
<protein>
    <recommendedName>
        <fullName evidence="8">Threonine/serine exporter-like N-terminal domain-containing protein</fullName>
    </recommendedName>
</protein>
<dbReference type="PANTHER" id="PTHR34390:SF2">
    <property type="entry name" value="SUCCINATE TRANSPORTER SUBUNIT YJJP-RELATED"/>
    <property type="match status" value="1"/>
</dbReference>
<keyword evidence="2" id="KW-1003">Cell membrane</keyword>
<feature type="transmembrane region" description="Helical" evidence="7">
    <location>
        <begin position="225"/>
        <end position="246"/>
    </location>
</feature>
<evidence type="ECO:0000256" key="7">
    <source>
        <dbReference type="SAM" id="Phobius"/>
    </source>
</evidence>
<dbReference type="STRING" id="1423726.FC07_GL002303"/>
<organism evidence="9 10">
    <name type="scientific">Loigolactobacillus bifermentans DSM 20003</name>
    <dbReference type="NCBI Taxonomy" id="1423726"/>
    <lineage>
        <taxon>Bacteria</taxon>
        <taxon>Bacillati</taxon>
        <taxon>Bacillota</taxon>
        <taxon>Bacilli</taxon>
        <taxon>Lactobacillales</taxon>
        <taxon>Lactobacillaceae</taxon>
        <taxon>Loigolactobacillus</taxon>
    </lineage>
</organism>
<name>A0A0R1H7G4_9LACO</name>
<dbReference type="InterPro" id="IPR050539">
    <property type="entry name" value="ThrE_Dicarb/AminoAcid_Exp"/>
</dbReference>
<dbReference type="PATRIC" id="fig|1423726.3.peg.2389"/>
<evidence type="ECO:0000256" key="4">
    <source>
        <dbReference type="ARBA" id="ARBA00022989"/>
    </source>
</evidence>
<keyword evidence="3 7" id="KW-0812">Transmembrane</keyword>
<dbReference type="AlphaFoldDB" id="A0A0R1H7G4"/>
<comment type="similarity">
    <text evidence="6">Belongs to the ThrE exporter (TC 2.A.79) family.</text>
</comment>